<organism evidence="1">
    <name type="scientific">Sesamum angustifolium</name>
    <dbReference type="NCBI Taxonomy" id="2727405"/>
    <lineage>
        <taxon>Eukaryota</taxon>
        <taxon>Viridiplantae</taxon>
        <taxon>Streptophyta</taxon>
        <taxon>Embryophyta</taxon>
        <taxon>Tracheophyta</taxon>
        <taxon>Spermatophyta</taxon>
        <taxon>Magnoliopsida</taxon>
        <taxon>eudicotyledons</taxon>
        <taxon>Gunneridae</taxon>
        <taxon>Pentapetalae</taxon>
        <taxon>asterids</taxon>
        <taxon>lamiids</taxon>
        <taxon>Lamiales</taxon>
        <taxon>Pedaliaceae</taxon>
        <taxon>Sesamum</taxon>
    </lineage>
</organism>
<dbReference type="EMBL" id="JACGWK010000011">
    <property type="protein sequence ID" value="KAL0327835.1"/>
    <property type="molecule type" value="Genomic_DNA"/>
</dbReference>
<gene>
    <name evidence="1" type="ORF">Sangu_1861500</name>
</gene>
<reference evidence="1" key="2">
    <citation type="journal article" date="2024" name="Plant">
        <title>Genomic evolution and insights into agronomic trait innovations of Sesamum species.</title>
        <authorList>
            <person name="Miao H."/>
            <person name="Wang L."/>
            <person name="Qu L."/>
            <person name="Liu H."/>
            <person name="Sun Y."/>
            <person name="Le M."/>
            <person name="Wang Q."/>
            <person name="Wei S."/>
            <person name="Zheng Y."/>
            <person name="Lin W."/>
            <person name="Duan Y."/>
            <person name="Cao H."/>
            <person name="Xiong S."/>
            <person name="Wang X."/>
            <person name="Wei L."/>
            <person name="Li C."/>
            <person name="Ma Q."/>
            <person name="Ju M."/>
            <person name="Zhao R."/>
            <person name="Li G."/>
            <person name="Mu C."/>
            <person name="Tian Q."/>
            <person name="Mei H."/>
            <person name="Zhang T."/>
            <person name="Gao T."/>
            <person name="Zhang H."/>
        </authorList>
    </citation>
    <scope>NUCLEOTIDE SEQUENCE</scope>
    <source>
        <strain evidence="1">G01</strain>
    </source>
</reference>
<evidence type="ECO:0000313" key="1">
    <source>
        <dbReference type="EMBL" id="KAL0327835.1"/>
    </source>
</evidence>
<dbReference type="InterPro" id="IPR004242">
    <property type="entry name" value="Transposase_21"/>
</dbReference>
<protein>
    <submittedName>
        <fullName evidence="1">Uncharacterized protein</fullName>
    </submittedName>
</protein>
<name>A0AAW2MBD2_9LAMI</name>
<dbReference type="AlphaFoldDB" id="A0AAW2MBD2"/>
<accession>A0AAW2MBD2</accession>
<sequence>MSRCGSILTRYIPILQKSRVMFDRAFTHTILRHMINTFVQFPSGMCMSYEYMFMTIVILGLSNPKRLIDVYLKLLIKELLELWHVGVRTYDHATDNAFIMLAALMWIVNLYPPMGWRLGGVPLGLWDVQFV</sequence>
<reference evidence="1" key="1">
    <citation type="submission" date="2020-06" db="EMBL/GenBank/DDBJ databases">
        <authorList>
            <person name="Li T."/>
            <person name="Hu X."/>
            <person name="Zhang T."/>
            <person name="Song X."/>
            <person name="Zhang H."/>
            <person name="Dai N."/>
            <person name="Sheng W."/>
            <person name="Hou X."/>
            <person name="Wei L."/>
        </authorList>
    </citation>
    <scope>NUCLEOTIDE SEQUENCE</scope>
    <source>
        <strain evidence="1">G01</strain>
        <tissue evidence="1">Leaf</tissue>
    </source>
</reference>
<proteinExistence type="predicted"/>
<dbReference type="Pfam" id="PF02992">
    <property type="entry name" value="Transposase_21"/>
    <property type="match status" value="1"/>
</dbReference>
<comment type="caution">
    <text evidence="1">The sequence shown here is derived from an EMBL/GenBank/DDBJ whole genome shotgun (WGS) entry which is preliminary data.</text>
</comment>